<dbReference type="PROSITE" id="PS51371">
    <property type="entry name" value="CBS"/>
    <property type="match status" value="2"/>
</dbReference>
<dbReference type="RefSeq" id="WP_062638731.1">
    <property type="nucleotide sequence ID" value="NZ_FCOL02000135.1"/>
</dbReference>
<feature type="domain" description="CBS" evidence="3">
    <location>
        <begin position="145"/>
        <end position="201"/>
    </location>
</feature>
<keyword evidence="5" id="KW-1185">Reference proteome</keyword>
<organism evidence="4 5">
    <name type="scientific">Caballeronia terrestris</name>
    <dbReference type="NCBI Taxonomy" id="1226301"/>
    <lineage>
        <taxon>Bacteria</taxon>
        <taxon>Pseudomonadati</taxon>
        <taxon>Pseudomonadota</taxon>
        <taxon>Betaproteobacteria</taxon>
        <taxon>Burkholderiales</taxon>
        <taxon>Burkholderiaceae</taxon>
        <taxon>Caballeronia</taxon>
    </lineage>
</organism>
<dbReference type="PANTHER" id="PTHR43080:SF2">
    <property type="entry name" value="CBS DOMAIN-CONTAINING PROTEIN"/>
    <property type="match status" value="1"/>
</dbReference>
<evidence type="ECO:0000259" key="3">
    <source>
        <dbReference type="PROSITE" id="PS51371"/>
    </source>
</evidence>
<dbReference type="SMART" id="SM00116">
    <property type="entry name" value="CBS"/>
    <property type="match status" value="2"/>
</dbReference>
<evidence type="ECO:0000256" key="1">
    <source>
        <dbReference type="ARBA" id="ARBA00023122"/>
    </source>
</evidence>
<dbReference type="CDD" id="cd04600">
    <property type="entry name" value="CBS_pair_HPP_assoc"/>
    <property type="match status" value="1"/>
</dbReference>
<gene>
    <name evidence="4" type="ORF">AWB67_06750</name>
</gene>
<evidence type="ECO:0000256" key="2">
    <source>
        <dbReference type="PROSITE-ProRule" id="PRU00703"/>
    </source>
</evidence>
<comment type="caution">
    <text evidence="4">The sequence shown here is derived from an EMBL/GenBank/DDBJ whole genome shotgun (WGS) entry which is preliminary data.</text>
</comment>
<dbReference type="InterPro" id="IPR000644">
    <property type="entry name" value="CBS_dom"/>
</dbReference>
<dbReference type="AlphaFoldDB" id="A0A158KVG9"/>
<evidence type="ECO:0000313" key="5">
    <source>
        <dbReference type="Proteomes" id="UP000054925"/>
    </source>
</evidence>
<evidence type="ECO:0000313" key="4">
    <source>
        <dbReference type="EMBL" id="SAL84713.1"/>
    </source>
</evidence>
<dbReference type="PANTHER" id="PTHR43080">
    <property type="entry name" value="CBS DOMAIN-CONTAINING PROTEIN CBSX3, MITOCHONDRIAL"/>
    <property type="match status" value="1"/>
</dbReference>
<dbReference type="InterPro" id="IPR051257">
    <property type="entry name" value="Diverse_CBS-Domain"/>
</dbReference>
<dbReference type="OrthoDB" id="9131430at2"/>
<name>A0A158KVG9_9BURK</name>
<dbReference type="EMBL" id="FCOL02000135">
    <property type="protein sequence ID" value="SAL84713.1"/>
    <property type="molecule type" value="Genomic_DNA"/>
</dbReference>
<accession>A0A158KVG9</accession>
<reference evidence="4" key="1">
    <citation type="submission" date="2016-01" db="EMBL/GenBank/DDBJ databases">
        <authorList>
            <person name="Peeters C."/>
        </authorList>
    </citation>
    <scope>NUCLEOTIDE SEQUENCE [LARGE SCALE GENOMIC DNA]</scope>
    <source>
        <strain evidence="4">LMG 22937</strain>
    </source>
</reference>
<keyword evidence="1 2" id="KW-0129">CBS domain</keyword>
<protein>
    <submittedName>
        <fullName evidence="4">HPP family protein</fullName>
    </submittedName>
</protein>
<dbReference type="Proteomes" id="UP000054925">
    <property type="component" value="Unassembled WGS sequence"/>
</dbReference>
<dbReference type="SUPFAM" id="SSF54631">
    <property type="entry name" value="CBS-domain pair"/>
    <property type="match status" value="1"/>
</dbReference>
<dbReference type="InterPro" id="IPR046342">
    <property type="entry name" value="CBS_dom_sf"/>
</dbReference>
<sequence length="201" mass="22346">MAVSSNFTRWLTGVRRAAAQLDVGHSFLDETCTPAADSDRVALLREQLEQQVFFRRLMEMTCVEVMQVPVTSVTDDQTIGSALNLLDKRRVKLLPVIDTRGRLIGVVTRADLQPLHPSVRGVAVERSAIEAAERERRRLPVRSVMSTEVTTVNAATRVAEVIPRFTARGHHHIPVVLDDNKLVGMLTQSDIVAIMCRRKAG</sequence>
<dbReference type="Gene3D" id="3.10.580.10">
    <property type="entry name" value="CBS-domain"/>
    <property type="match status" value="2"/>
</dbReference>
<proteinExistence type="predicted"/>
<dbReference type="Pfam" id="PF00571">
    <property type="entry name" value="CBS"/>
    <property type="match status" value="2"/>
</dbReference>
<feature type="domain" description="CBS" evidence="3">
    <location>
        <begin position="66"/>
        <end position="124"/>
    </location>
</feature>